<dbReference type="InterPro" id="IPR005829">
    <property type="entry name" value="Sugar_transporter_CS"/>
</dbReference>
<dbReference type="GO" id="GO:0005351">
    <property type="term" value="F:carbohydrate:proton symporter activity"/>
    <property type="evidence" value="ECO:0007669"/>
    <property type="project" value="TreeGrafter"/>
</dbReference>
<organism evidence="11 12">
    <name type="scientific">Hanseniaspora osmophila</name>
    <dbReference type="NCBI Taxonomy" id="56408"/>
    <lineage>
        <taxon>Eukaryota</taxon>
        <taxon>Fungi</taxon>
        <taxon>Dikarya</taxon>
        <taxon>Ascomycota</taxon>
        <taxon>Saccharomycotina</taxon>
        <taxon>Saccharomycetes</taxon>
        <taxon>Saccharomycodales</taxon>
        <taxon>Saccharomycodaceae</taxon>
        <taxon>Hanseniaspora</taxon>
    </lineage>
</organism>
<keyword evidence="5 9" id="KW-1133">Transmembrane helix</keyword>
<feature type="transmembrane region" description="Helical" evidence="9">
    <location>
        <begin position="345"/>
        <end position="363"/>
    </location>
</feature>
<keyword evidence="4 9" id="KW-0812">Transmembrane</keyword>
<feature type="transmembrane region" description="Helical" evidence="9">
    <location>
        <begin position="77"/>
        <end position="98"/>
    </location>
</feature>
<feature type="transmembrane region" description="Helical" evidence="9">
    <location>
        <begin position="252"/>
        <end position="274"/>
    </location>
</feature>
<evidence type="ECO:0000313" key="11">
    <source>
        <dbReference type="EMBL" id="OEJ84063.1"/>
    </source>
</evidence>
<gene>
    <name evidence="11" type="ORF">AWRI3579_g2853</name>
</gene>
<dbReference type="SUPFAM" id="SSF103473">
    <property type="entry name" value="MFS general substrate transporter"/>
    <property type="match status" value="1"/>
</dbReference>
<evidence type="ECO:0000256" key="6">
    <source>
        <dbReference type="ARBA" id="ARBA00023136"/>
    </source>
</evidence>
<evidence type="ECO:0000256" key="1">
    <source>
        <dbReference type="ARBA" id="ARBA00004141"/>
    </source>
</evidence>
<feature type="transmembrane region" description="Helical" evidence="9">
    <location>
        <begin position="183"/>
        <end position="209"/>
    </location>
</feature>
<dbReference type="AlphaFoldDB" id="A0A1E5RBV7"/>
<feature type="transmembrane region" description="Helical" evidence="9">
    <location>
        <begin position="118"/>
        <end position="137"/>
    </location>
</feature>
<dbReference type="InterPro" id="IPR050360">
    <property type="entry name" value="MFS_Sugar_Transporters"/>
</dbReference>
<feature type="compositionally biased region" description="Polar residues" evidence="8">
    <location>
        <begin position="1"/>
        <end position="28"/>
    </location>
</feature>
<sequence>MSHLFQNNKNKNLGTGVHQNSSASSSFNDEGVMKNDENITSNLAADYQLSDAEVTIHTVMPSFDGKKWFQLKHIQKLCFVIFVISLTACNTGYDGSLLNSLYTMPDFNNAIGNVNGSILGALTNGYVFGCLLSFFVTAKINDALGRKKALIIGNVIMLAGVLVQSFSGAWIHGLPENYTKRDILGMMIGGRIILGFGSGILQVAAPSLISELSFPTHRQATTTVYNSSWYLGAIVAAWVSFGVKNLHHHWNWRIPTILQCLFAAAQICLVPFFVPESPRWLVSRDRIEEARDILNKFHGGYYPGSEMLVDYEMTEIQLAIEQERAVSSKSSYKDFIKTKANMKRLWILSWVAIFMQLSGNGLVSYYLGKVLNSIGYTSTSQQLIINACLMIFNYGVCIIQSFCIIPYIKRRWAFNGSLFGMLFCYVIWTVLSAINQQRNFEDKGLGKGVLAMIFLYYFFYNLGLNGVPFTYITEILPFTMRAKGMGLFVGIQFIVQVYNGFVNSIAMDAIEWKYYIVYCCILAVECAVCYFTFIETSGRTLEEVAEVFGDGIEDLAKVSGITALEDGKVKPDVEHKEYTTTSN</sequence>
<dbReference type="InParanoid" id="A0A1E5RBV7"/>
<dbReference type="OrthoDB" id="6133115at2759"/>
<feature type="transmembrane region" description="Helical" evidence="9">
    <location>
        <begin position="454"/>
        <end position="473"/>
    </location>
</feature>
<comment type="similarity">
    <text evidence="2 7">Belongs to the major facilitator superfamily. Sugar transporter (TC 2.A.1.1) family.</text>
</comment>
<feature type="transmembrane region" description="Helical" evidence="9">
    <location>
        <begin position="383"/>
        <end position="405"/>
    </location>
</feature>
<reference evidence="12" key="1">
    <citation type="journal article" date="2016" name="Genome Announc.">
        <title>Genome sequences of three species of Hanseniaspora isolated from spontaneous wine fermentations.</title>
        <authorList>
            <person name="Sternes P.R."/>
            <person name="Lee D."/>
            <person name="Kutyna D.R."/>
            <person name="Borneman A.R."/>
        </authorList>
    </citation>
    <scope>NUCLEOTIDE SEQUENCE [LARGE SCALE GENOMIC DNA]</scope>
    <source>
        <strain evidence="12">AWRI3579</strain>
    </source>
</reference>
<evidence type="ECO:0000259" key="10">
    <source>
        <dbReference type="PROSITE" id="PS50850"/>
    </source>
</evidence>
<keyword evidence="12" id="KW-1185">Reference proteome</keyword>
<evidence type="ECO:0000256" key="4">
    <source>
        <dbReference type="ARBA" id="ARBA00022692"/>
    </source>
</evidence>
<dbReference type="Pfam" id="PF00083">
    <property type="entry name" value="Sugar_tr"/>
    <property type="match status" value="1"/>
</dbReference>
<dbReference type="PROSITE" id="PS50850">
    <property type="entry name" value="MFS"/>
    <property type="match status" value="1"/>
</dbReference>
<dbReference type="Proteomes" id="UP000095728">
    <property type="component" value="Unassembled WGS sequence"/>
</dbReference>
<comment type="subcellular location">
    <subcellularLocation>
        <location evidence="1">Membrane</location>
        <topology evidence="1">Multi-pass membrane protein</topology>
    </subcellularLocation>
</comment>
<dbReference type="InterPro" id="IPR020846">
    <property type="entry name" value="MFS_dom"/>
</dbReference>
<feature type="domain" description="Major facilitator superfamily (MFS) profile" evidence="10">
    <location>
        <begin position="80"/>
        <end position="537"/>
    </location>
</feature>
<dbReference type="FunFam" id="1.20.1250.20:FF:000134">
    <property type="entry name" value="MFS sugar transporter protein"/>
    <property type="match status" value="1"/>
</dbReference>
<feature type="transmembrane region" description="Helical" evidence="9">
    <location>
        <begin position="229"/>
        <end position="246"/>
    </location>
</feature>
<keyword evidence="6 9" id="KW-0472">Membrane</keyword>
<dbReference type="InterPro" id="IPR003663">
    <property type="entry name" value="Sugar/inositol_transpt"/>
</dbReference>
<evidence type="ECO:0000256" key="7">
    <source>
        <dbReference type="RuleBase" id="RU003346"/>
    </source>
</evidence>
<dbReference type="PRINTS" id="PR00171">
    <property type="entry name" value="SUGRTRNSPORT"/>
</dbReference>
<evidence type="ECO:0000256" key="2">
    <source>
        <dbReference type="ARBA" id="ARBA00010992"/>
    </source>
</evidence>
<dbReference type="GO" id="GO:0016020">
    <property type="term" value="C:membrane"/>
    <property type="evidence" value="ECO:0007669"/>
    <property type="project" value="UniProtKB-SubCell"/>
</dbReference>
<evidence type="ECO:0000256" key="9">
    <source>
        <dbReference type="SAM" id="Phobius"/>
    </source>
</evidence>
<dbReference type="STRING" id="56408.A0A1E5RBV7"/>
<dbReference type="InterPro" id="IPR036259">
    <property type="entry name" value="MFS_trans_sf"/>
</dbReference>
<dbReference type="PANTHER" id="PTHR48022:SF24">
    <property type="entry name" value="HEXOSE TRANSPORTER PROTEIN (AFU_ORTHOLOGUE AFUA_8G04480)"/>
    <property type="match status" value="1"/>
</dbReference>
<dbReference type="EMBL" id="LPNM01000008">
    <property type="protein sequence ID" value="OEJ84063.1"/>
    <property type="molecule type" value="Genomic_DNA"/>
</dbReference>
<feature type="region of interest" description="Disordered" evidence="8">
    <location>
        <begin position="1"/>
        <end position="29"/>
    </location>
</feature>
<dbReference type="Gene3D" id="1.20.1250.20">
    <property type="entry name" value="MFS general substrate transporter like domains"/>
    <property type="match status" value="1"/>
</dbReference>
<dbReference type="PANTHER" id="PTHR48022">
    <property type="entry name" value="PLASTIDIC GLUCOSE TRANSPORTER 4"/>
    <property type="match status" value="1"/>
</dbReference>
<dbReference type="NCBIfam" id="TIGR00879">
    <property type="entry name" value="SP"/>
    <property type="match status" value="1"/>
</dbReference>
<evidence type="ECO:0000256" key="8">
    <source>
        <dbReference type="SAM" id="MobiDB-lite"/>
    </source>
</evidence>
<evidence type="ECO:0000313" key="12">
    <source>
        <dbReference type="Proteomes" id="UP000095728"/>
    </source>
</evidence>
<dbReference type="InterPro" id="IPR005828">
    <property type="entry name" value="MFS_sugar_transport-like"/>
</dbReference>
<name>A0A1E5RBV7_9ASCO</name>
<keyword evidence="3 7" id="KW-0813">Transport</keyword>
<feature type="transmembrane region" description="Helical" evidence="9">
    <location>
        <begin position="149"/>
        <end position="171"/>
    </location>
</feature>
<accession>A0A1E5RBV7</accession>
<dbReference type="PROSITE" id="PS00217">
    <property type="entry name" value="SUGAR_TRANSPORT_2"/>
    <property type="match status" value="1"/>
</dbReference>
<feature type="transmembrane region" description="Helical" evidence="9">
    <location>
        <begin position="412"/>
        <end position="434"/>
    </location>
</feature>
<evidence type="ECO:0000256" key="5">
    <source>
        <dbReference type="ARBA" id="ARBA00022989"/>
    </source>
</evidence>
<feature type="transmembrane region" description="Helical" evidence="9">
    <location>
        <begin position="512"/>
        <end position="533"/>
    </location>
</feature>
<feature type="transmembrane region" description="Helical" evidence="9">
    <location>
        <begin position="485"/>
        <end position="506"/>
    </location>
</feature>
<protein>
    <submittedName>
        <fullName evidence="11">Lactose permease</fullName>
    </submittedName>
</protein>
<proteinExistence type="inferred from homology"/>
<evidence type="ECO:0000256" key="3">
    <source>
        <dbReference type="ARBA" id="ARBA00022448"/>
    </source>
</evidence>
<comment type="caution">
    <text evidence="11">The sequence shown here is derived from an EMBL/GenBank/DDBJ whole genome shotgun (WGS) entry which is preliminary data.</text>
</comment>